<dbReference type="InterPro" id="IPR001611">
    <property type="entry name" value="Leu-rich_rpt"/>
</dbReference>
<dbReference type="GO" id="GO:0031012">
    <property type="term" value="C:extracellular matrix"/>
    <property type="evidence" value="ECO:0007669"/>
    <property type="project" value="TreeGrafter"/>
</dbReference>
<evidence type="ECO:0000313" key="3">
    <source>
        <dbReference type="EMBL" id="KOX72858.1"/>
    </source>
</evidence>
<evidence type="ECO:0000256" key="1">
    <source>
        <dbReference type="ARBA" id="ARBA00022729"/>
    </source>
</evidence>
<dbReference type="Pfam" id="PF13855">
    <property type="entry name" value="LRR_8"/>
    <property type="match status" value="1"/>
</dbReference>
<dbReference type="OrthoDB" id="676979at2759"/>
<organism evidence="3 4">
    <name type="scientific">Melipona quadrifasciata</name>
    <dbReference type="NCBI Taxonomy" id="166423"/>
    <lineage>
        <taxon>Eukaryota</taxon>
        <taxon>Metazoa</taxon>
        <taxon>Ecdysozoa</taxon>
        <taxon>Arthropoda</taxon>
        <taxon>Hexapoda</taxon>
        <taxon>Insecta</taxon>
        <taxon>Pterygota</taxon>
        <taxon>Neoptera</taxon>
        <taxon>Endopterygota</taxon>
        <taxon>Hymenoptera</taxon>
        <taxon>Apocrita</taxon>
        <taxon>Aculeata</taxon>
        <taxon>Apoidea</taxon>
        <taxon>Anthophila</taxon>
        <taxon>Apidae</taxon>
        <taxon>Melipona</taxon>
    </lineage>
</organism>
<keyword evidence="4" id="KW-1185">Reference proteome</keyword>
<proteinExistence type="predicted"/>
<gene>
    <name evidence="3" type="ORF">WN51_00798</name>
</gene>
<name>A0A0N0U4Z8_9HYME</name>
<evidence type="ECO:0000256" key="2">
    <source>
        <dbReference type="SAM" id="MobiDB-lite"/>
    </source>
</evidence>
<dbReference type="STRING" id="166423.A0A0N0U4Z8"/>
<feature type="compositionally biased region" description="Basic residues" evidence="2">
    <location>
        <begin position="187"/>
        <end position="201"/>
    </location>
</feature>
<dbReference type="SUPFAM" id="SSF52058">
    <property type="entry name" value="L domain-like"/>
    <property type="match status" value="1"/>
</dbReference>
<dbReference type="GO" id="GO:0005615">
    <property type="term" value="C:extracellular space"/>
    <property type="evidence" value="ECO:0007669"/>
    <property type="project" value="TreeGrafter"/>
</dbReference>
<feature type="region of interest" description="Disordered" evidence="2">
    <location>
        <begin position="186"/>
        <end position="208"/>
    </location>
</feature>
<dbReference type="InterPro" id="IPR032675">
    <property type="entry name" value="LRR_dom_sf"/>
</dbReference>
<dbReference type="EMBL" id="KQ435812">
    <property type="protein sequence ID" value="KOX72858.1"/>
    <property type="molecule type" value="Genomic_DNA"/>
</dbReference>
<reference evidence="3 4" key="1">
    <citation type="submission" date="2015-07" db="EMBL/GenBank/DDBJ databases">
        <title>The genome of Melipona quadrifasciata.</title>
        <authorList>
            <person name="Pan H."/>
            <person name="Kapheim K."/>
        </authorList>
    </citation>
    <scope>NUCLEOTIDE SEQUENCE [LARGE SCALE GENOMIC DNA]</scope>
    <source>
        <strain evidence="3">0111107301</strain>
        <tissue evidence="3">Whole body</tissue>
    </source>
</reference>
<dbReference type="PANTHER" id="PTHR24373:SF370">
    <property type="entry name" value="FISH-LIPS, ISOFORM E"/>
    <property type="match status" value="1"/>
</dbReference>
<accession>A0A0N0U4Z8</accession>
<dbReference type="Gene3D" id="3.80.10.10">
    <property type="entry name" value="Ribonuclease Inhibitor"/>
    <property type="match status" value="1"/>
</dbReference>
<dbReference type="InterPro" id="IPR050328">
    <property type="entry name" value="Dev_Immune_Receptor"/>
</dbReference>
<protein>
    <submittedName>
        <fullName evidence="3">Uncharacterized protein</fullName>
    </submittedName>
</protein>
<dbReference type="PANTHER" id="PTHR24373">
    <property type="entry name" value="SLIT RELATED LEUCINE-RICH REPEAT NEURONAL PROTEIN"/>
    <property type="match status" value="1"/>
</dbReference>
<keyword evidence="1" id="KW-0732">Signal</keyword>
<dbReference type="AlphaFoldDB" id="A0A0N0U4Z8"/>
<dbReference type="Proteomes" id="UP000053105">
    <property type="component" value="Unassembled WGS sequence"/>
</dbReference>
<sequence length="232" mass="26137">MVRQGVNANSRPSEQDTINRIDSNAFLPLYNLHTLEPSKNRLQRLGAQLFNWPFVLNRLTLSANVIATLNPLAFRDCSNLKELNLGKNEQATVPDAPRDLALLKTLNHGENRGAVFTTNDAGGFLVANCGKQQQQQQDEYITSDNEILGSSHSIEIPQTPHLLNQTSHENNVTVETLTFTTRCPASTRRRRNSRLTKHCRRRASEQEHLRTGRFGDPYCDLVGEHESIRGEP</sequence>
<evidence type="ECO:0000313" key="4">
    <source>
        <dbReference type="Proteomes" id="UP000053105"/>
    </source>
</evidence>